<protein>
    <recommendedName>
        <fullName evidence="1">Up-regulator of cell proliferation-like domain-containing protein</fullName>
    </recommendedName>
</protein>
<gene>
    <name evidence="2" type="ORF">FQN60_003551</name>
</gene>
<keyword evidence="3" id="KW-1185">Reference proteome</keyword>
<reference evidence="2 3" key="1">
    <citation type="submission" date="2019-08" db="EMBL/GenBank/DDBJ databases">
        <title>A chromosome-level genome assembly, high-density linkage maps, and genome scans reveal the genomic architecture of hybrid incompatibilities underlying speciation via character displacement in darters (Percidae: Etheostominae).</title>
        <authorList>
            <person name="Moran R.L."/>
            <person name="Catchen J.M."/>
            <person name="Fuller R.C."/>
        </authorList>
    </citation>
    <scope>NUCLEOTIDE SEQUENCE [LARGE SCALE GENOMIC DNA]</scope>
    <source>
        <strain evidence="2">EspeVRDwgs_2016</strain>
        <tissue evidence="2">Muscle</tissue>
    </source>
</reference>
<evidence type="ECO:0000313" key="3">
    <source>
        <dbReference type="Proteomes" id="UP000327493"/>
    </source>
</evidence>
<comment type="caution">
    <text evidence="2">The sequence shown here is derived from an EMBL/GenBank/DDBJ whole genome shotgun (WGS) entry which is preliminary data.</text>
</comment>
<proteinExistence type="predicted"/>
<dbReference type="EMBL" id="VOFY01000015">
    <property type="protein sequence ID" value="KAA8584857.1"/>
    <property type="molecule type" value="Genomic_DNA"/>
</dbReference>
<feature type="non-terminal residue" evidence="2">
    <location>
        <position position="73"/>
    </location>
</feature>
<accession>A0A5J5CST6</accession>
<organism evidence="2 3">
    <name type="scientific">Etheostoma spectabile</name>
    <name type="common">orangethroat darter</name>
    <dbReference type="NCBI Taxonomy" id="54343"/>
    <lineage>
        <taxon>Eukaryota</taxon>
        <taxon>Metazoa</taxon>
        <taxon>Chordata</taxon>
        <taxon>Craniata</taxon>
        <taxon>Vertebrata</taxon>
        <taxon>Euteleostomi</taxon>
        <taxon>Actinopterygii</taxon>
        <taxon>Neopterygii</taxon>
        <taxon>Teleostei</taxon>
        <taxon>Neoteleostei</taxon>
        <taxon>Acanthomorphata</taxon>
        <taxon>Eupercaria</taxon>
        <taxon>Perciformes</taxon>
        <taxon>Percoidei</taxon>
        <taxon>Percidae</taxon>
        <taxon>Etheostomatinae</taxon>
        <taxon>Etheostoma</taxon>
    </lineage>
</organism>
<feature type="domain" description="Up-regulator of cell proliferation-like" evidence="1">
    <location>
        <begin position="12"/>
        <end position="73"/>
    </location>
</feature>
<sequence>MEKSSVTVLLVPSLEKVEIKKGKYKIGLKDRSLSDVSEELKKIIGDILSGTQASFQLESMAEVSGIRVDEDDE</sequence>
<dbReference type="Pfam" id="PF25496">
    <property type="entry name" value="URGCP"/>
    <property type="match status" value="1"/>
</dbReference>
<evidence type="ECO:0000259" key="1">
    <source>
        <dbReference type="Pfam" id="PF25496"/>
    </source>
</evidence>
<dbReference type="Proteomes" id="UP000327493">
    <property type="component" value="Chromosome 15"/>
</dbReference>
<name>A0A5J5CST6_9PERO</name>
<dbReference type="InterPro" id="IPR057365">
    <property type="entry name" value="URGCP"/>
</dbReference>
<evidence type="ECO:0000313" key="2">
    <source>
        <dbReference type="EMBL" id="KAA8584857.1"/>
    </source>
</evidence>
<dbReference type="AlphaFoldDB" id="A0A5J5CST6"/>